<dbReference type="FunFam" id="3.30.420.40:FF:000098">
    <property type="entry name" value="ARP5 actin-related protein 5 homolog"/>
    <property type="match status" value="1"/>
</dbReference>
<dbReference type="Pfam" id="PF00022">
    <property type="entry name" value="Actin"/>
    <property type="match status" value="2"/>
</dbReference>
<keyword evidence="10" id="KW-0539">Nucleus</keyword>
<organism evidence="14 15">
    <name type="scientific">Trichechus manatus latirostris</name>
    <name type="common">Florida manatee</name>
    <dbReference type="NCBI Taxonomy" id="127582"/>
    <lineage>
        <taxon>Eukaryota</taxon>
        <taxon>Metazoa</taxon>
        <taxon>Chordata</taxon>
        <taxon>Craniata</taxon>
        <taxon>Vertebrata</taxon>
        <taxon>Euteleostomi</taxon>
        <taxon>Mammalia</taxon>
        <taxon>Eutheria</taxon>
        <taxon>Afrotheria</taxon>
        <taxon>Sirenia</taxon>
        <taxon>Trichechidae</taxon>
        <taxon>Trichechus</taxon>
    </lineage>
</organism>
<proteinExistence type="inferred from homology"/>
<dbReference type="GO" id="GO:0045935">
    <property type="term" value="P:positive regulation of nucleobase-containing compound metabolic process"/>
    <property type="evidence" value="ECO:0007669"/>
    <property type="project" value="UniProtKB-ARBA"/>
</dbReference>
<reference evidence="15" key="1">
    <citation type="submission" date="2025-08" db="UniProtKB">
        <authorList>
            <consortium name="RefSeq"/>
        </authorList>
    </citation>
    <scope>IDENTIFICATION</scope>
</reference>
<keyword evidence="4" id="KW-0227">DNA damage</keyword>
<keyword evidence="14" id="KW-1185">Reference proteome</keyword>
<dbReference type="PROSITE" id="PS00432">
    <property type="entry name" value="ACTINS_2"/>
    <property type="match status" value="1"/>
</dbReference>
<dbReference type="InterPro" id="IPR004001">
    <property type="entry name" value="Actin_CS"/>
</dbReference>
<dbReference type="FunFam" id="3.30.420.40:FF:000058">
    <property type="entry name" value="Putative actin-related protein 5"/>
    <property type="match status" value="1"/>
</dbReference>
<evidence type="ECO:0000256" key="7">
    <source>
        <dbReference type="ARBA" id="ARBA00023163"/>
    </source>
</evidence>
<evidence type="ECO:0000256" key="2">
    <source>
        <dbReference type="ARBA" id="ARBA00006021"/>
    </source>
</evidence>
<evidence type="ECO:0000256" key="3">
    <source>
        <dbReference type="ARBA" id="ARBA00021612"/>
    </source>
</evidence>
<dbReference type="CTD" id="79913"/>
<dbReference type="FunFam" id="3.90.640.10:FF:000019">
    <property type="entry name" value="ARP5 actin-related protein 5 homolog"/>
    <property type="match status" value="1"/>
</dbReference>
<dbReference type="InParanoid" id="A0A2Y9D9R7"/>
<comment type="similarity">
    <text evidence="2">Belongs to the actin family. ARP5 subfamily.</text>
</comment>
<evidence type="ECO:0000256" key="4">
    <source>
        <dbReference type="ARBA" id="ARBA00022763"/>
    </source>
</evidence>
<comment type="function">
    <text evidence="11">Proposed core component of the chromatin remodeling INO80 complex which is involved in transcriptional regulation, DNA replication and probably DNA repair. Involved in DNA double-strand break repair and UV-damage excision repair.</text>
</comment>
<evidence type="ECO:0000256" key="5">
    <source>
        <dbReference type="ARBA" id="ARBA00023015"/>
    </source>
</evidence>
<evidence type="ECO:0000256" key="10">
    <source>
        <dbReference type="ARBA" id="ARBA00023242"/>
    </source>
</evidence>
<dbReference type="GO" id="GO:0033044">
    <property type="term" value="P:regulation of chromosome organization"/>
    <property type="evidence" value="ECO:0007669"/>
    <property type="project" value="UniProtKB-ARBA"/>
</dbReference>
<keyword evidence="6 12" id="KW-0175">Coiled coil</keyword>
<evidence type="ECO:0000256" key="11">
    <source>
        <dbReference type="ARBA" id="ARBA00054422"/>
    </source>
</evidence>
<protein>
    <recommendedName>
        <fullName evidence="3">Actin-related protein 5</fullName>
    </recommendedName>
</protein>
<dbReference type="FunCoup" id="A0A2Y9D9R7">
    <property type="interactions" value="2857"/>
</dbReference>
<keyword evidence="9" id="KW-0234">DNA repair</keyword>
<dbReference type="GO" id="GO:0005634">
    <property type="term" value="C:nucleus"/>
    <property type="evidence" value="ECO:0007669"/>
    <property type="project" value="UniProtKB-SubCell"/>
</dbReference>
<feature type="compositionally biased region" description="Gly residues" evidence="13">
    <location>
        <begin position="868"/>
        <end position="881"/>
    </location>
</feature>
<dbReference type="GO" id="GO:0051052">
    <property type="term" value="P:regulation of DNA metabolic process"/>
    <property type="evidence" value="ECO:0007669"/>
    <property type="project" value="UniProtKB-ARBA"/>
</dbReference>
<keyword evidence="8" id="KW-0233">DNA recombination</keyword>
<dbReference type="SMART" id="SM00268">
    <property type="entry name" value="ACTIN"/>
    <property type="match status" value="1"/>
</dbReference>
<dbReference type="InterPro" id="IPR004000">
    <property type="entry name" value="Actin"/>
</dbReference>
<feature type="coiled-coil region" evidence="12">
    <location>
        <begin position="565"/>
        <end position="599"/>
    </location>
</feature>
<dbReference type="Proteomes" id="UP000248480">
    <property type="component" value="Unplaced"/>
</dbReference>
<dbReference type="FunFam" id="3.30.420.40:FF:000122">
    <property type="entry name" value="ARP5 actin-related protein 5 homolog"/>
    <property type="match status" value="1"/>
</dbReference>
<dbReference type="AlphaFoldDB" id="A0A2Y9D9R7"/>
<dbReference type="STRING" id="127582.A0A2Y9D9R7"/>
<evidence type="ECO:0000256" key="8">
    <source>
        <dbReference type="ARBA" id="ARBA00023172"/>
    </source>
</evidence>
<name>A0A2Y9D9R7_TRIMA</name>
<gene>
    <name evidence="15" type="primary">ACTR5</name>
</gene>
<dbReference type="FunFam" id="3.90.640.10:FF:000016">
    <property type="entry name" value="ARP5 actin-related protein 5 homolog"/>
    <property type="match status" value="1"/>
</dbReference>
<dbReference type="CDD" id="cd10211">
    <property type="entry name" value="ASKHA_NBD_Arp5"/>
    <property type="match status" value="1"/>
</dbReference>
<keyword evidence="5" id="KW-0805">Transcription regulation</keyword>
<dbReference type="KEGG" id="tmu:101354051"/>
<evidence type="ECO:0000256" key="9">
    <source>
        <dbReference type="ARBA" id="ARBA00023204"/>
    </source>
</evidence>
<evidence type="ECO:0000256" key="6">
    <source>
        <dbReference type="ARBA" id="ARBA00023054"/>
    </source>
</evidence>
<sequence>MTQTVHRFFVRIRLQRQHPRCPRSARRFGRVSGPDFAGSGADRRVFSFQSPDAHGCLPGLRERLVTSLAYLPLLLSGSMAPGVRAECERRLQSCGRSLAICTFKRTTRSKQARDRGFHLLRLAWFRSSASRLRALCSACRSREPRGLVPRVAKQIWPDKAPFRGRIEKERGRSRQPLEPPLVVINSFGASWLYTLRTRDIVPTAPNEATLSARRAGCGESSGEVAGFSDERCLKSSVALRYARERGFAPSVRTLVRGGGARPARSNMAAASAAGPAANVFPFRDARSAPDPVLEAGPVAYGPLPVPLVLDNGSFQARAGWACPGPDPGPEPRLQFRAVCARGRGAARGGPGPQVGNALGSLEPLRWMLRSPFDRNVPVNLELQELLFDYSFQHLGVSSQGCVDHPIVLTEAVCNPLYSRQMMSELLFECYGIPKVAYGIDSLFSFYHNQPKNLISSGLIISSGYQCTHILPILEGRLDAKNCKRINLGGSQAAGYLQRLLQLKYPGHLAAITLSRMEEILHEHSYIAEDYVEELQKWRCPDYYENNVHKMQLPFSSKLLGSTLTSEEKQERRQQQLRRLQELNARRREEKLQLDQERLDRLLYVQELLEDGQMDQFHKALIELNMDSPEELQSYIQKLSSAVEQAKQKILQAEVTLEVDVVDSKPETADLEQLEPSLEDVESMHDFEPLFSEETPEVEKPVTTVQPVFNLAAYHQLYVGTERIRAPEIIFQPSLIGEEQAGIAETLQYILDRYPKDVQETLVQNVFLTGGNTMYPGMKARIEKELLGMRPFRSSFQVQLASNPVLDAWYGARDWALDHLDSDEVWVTRKEYEEKGGEYLKEHCASNIYVPIHLPKQASRSSDAQASGKGTGASGSGAGEHA</sequence>
<dbReference type="GO" id="GO:0006281">
    <property type="term" value="P:DNA repair"/>
    <property type="evidence" value="ECO:0007669"/>
    <property type="project" value="UniProtKB-KW"/>
</dbReference>
<feature type="region of interest" description="Disordered" evidence="13">
    <location>
        <begin position="858"/>
        <end position="881"/>
    </location>
</feature>
<accession>A0A2Y9D9R7</accession>
<keyword evidence="7" id="KW-0804">Transcription</keyword>
<dbReference type="SUPFAM" id="SSF53067">
    <property type="entry name" value="Actin-like ATPase domain"/>
    <property type="match status" value="2"/>
</dbReference>
<dbReference type="RefSeq" id="XP_004370629.1">
    <property type="nucleotide sequence ID" value="XM_004370572.2"/>
</dbReference>
<dbReference type="GO" id="GO:0006310">
    <property type="term" value="P:DNA recombination"/>
    <property type="evidence" value="ECO:0007669"/>
    <property type="project" value="UniProtKB-KW"/>
</dbReference>
<dbReference type="Gene3D" id="3.30.420.40">
    <property type="match status" value="4"/>
</dbReference>
<evidence type="ECO:0000256" key="12">
    <source>
        <dbReference type="SAM" id="Coils"/>
    </source>
</evidence>
<dbReference type="GeneID" id="101354051"/>
<evidence type="ECO:0000256" key="13">
    <source>
        <dbReference type="SAM" id="MobiDB-lite"/>
    </source>
</evidence>
<dbReference type="OrthoDB" id="7340501at2759"/>
<dbReference type="FunFam" id="3.30.420.40:FF:000048">
    <property type="entry name" value="ARP5 actin-related protein 5 homolog"/>
    <property type="match status" value="1"/>
</dbReference>
<evidence type="ECO:0000313" key="14">
    <source>
        <dbReference type="Proteomes" id="UP000248480"/>
    </source>
</evidence>
<comment type="subcellular location">
    <subcellularLocation>
        <location evidence="1">Nucleus</location>
    </subcellularLocation>
</comment>
<evidence type="ECO:0000256" key="1">
    <source>
        <dbReference type="ARBA" id="ARBA00004123"/>
    </source>
</evidence>
<dbReference type="PANTHER" id="PTHR11937">
    <property type="entry name" value="ACTIN"/>
    <property type="match status" value="1"/>
</dbReference>
<evidence type="ECO:0000313" key="15">
    <source>
        <dbReference type="RefSeq" id="XP_004370629.1"/>
    </source>
</evidence>
<dbReference type="InterPro" id="IPR043129">
    <property type="entry name" value="ATPase_NBD"/>
</dbReference>
<dbReference type="Gene3D" id="3.90.640.10">
    <property type="entry name" value="Actin, Chain A, domain 4"/>
    <property type="match status" value="2"/>
</dbReference>
<dbReference type="GO" id="GO:0010604">
    <property type="term" value="P:positive regulation of macromolecule metabolic process"/>
    <property type="evidence" value="ECO:0007669"/>
    <property type="project" value="UniProtKB-ARBA"/>
</dbReference>